<keyword evidence="1" id="KW-0805">Transcription regulation</keyword>
<dbReference type="PANTHER" id="PTHR47506:SF7">
    <property type="entry name" value="TRANSCRIPTIONAL REGULATORY PROTEIN"/>
    <property type="match status" value="1"/>
</dbReference>
<evidence type="ECO:0000256" key="1">
    <source>
        <dbReference type="ARBA" id="ARBA00023015"/>
    </source>
</evidence>
<proteinExistence type="predicted"/>
<gene>
    <name evidence="6" type="ORF">Sant_P0336</name>
</gene>
<dbReference type="KEGG" id="sod:Sant_P0336"/>
<organism evidence="6 7">
    <name type="scientific">Sodalis praecaptivus</name>
    <dbReference type="NCBI Taxonomy" id="1239307"/>
    <lineage>
        <taxon>Bacteria</taxon>
        <taxon>Pseudomonadati</taxon>
        <taxon>Pseudomonadota</taxon>
        <taxon>Gammaproteobacteria</taxon>
        <taxon>Enterobacterales</taxon>
        <taxon>Bruguierivoracaceae</taxon>
        <taxon>Sodalis</taxon>
    </lineage>
</organism>
<dbReference type="SUPFAM" id="SSF48498">
    <property type="entry name" value="Tetracyclin repressor-like, C-terminal domain"/>
    <property type="match status" value="1"/>
</dbReference>
<dbReference type="PROSITE" id="PS50977">
    <property type="entry name" value="HTH_TETR_2"/>
    <property type="match status" value="1"/>
</dbReference>
<dbReference type="InterPro" id="IPR036271">
    <property type="entry name" value="Tet_transcr_reg_TetR-rel_C_sf"/>
</dbReference>
<evidence type="ECO:0000313" key="6">
    <source>
        <dbReference type="EMBL" id="AHF79371.1"/>
    </source>
</evidence>
<dbReference type="Gene3D" id="1.10.10.60">
    <property type="entry name" value="Homeodomain-like"/>
    <property type="match status" value="1"/>
</dbReference>
<dbReference type="PRINTS" id="PR00455">
    <property type="entry name" value="HTHTETR"/>
</dbReference>
<dbReference type="InterPro" id="IPR001647">
    <property type="entry name" value="HTH_TetR"/>
</dbReference>
<keyword evidence="3" id="KW-0804">Transcription</keyword>
<keyword evidence="7" id="KW-1185">Reference proteome</keyword>
<geneLocation type="plasmid" evidence="6 7">
    <name>pHS1</name>
</geneLocation>
<sequence length="188" mass="20093">MGRSSKLQAGANRALIVEKASELFRARGIAEVSVSDIMQAAGMTSGGFYKHFASKEALAAEAARLAFDRSRQHWDSIASDCPPHPQWRIAERYLASKPAEKRCPMMAFGSDLLQHNNAALVSDCTQGVNALLTSFLNAAGEKDRSFAGNGKTLAVFAAMVGANYLSEIINDPALSDALKTAVLAMLDT</sequence>
<dbReference type="RefSeq" id="WP_025424509.1">
    <property type="nucleotide sequence ID" value="NZ_CP006570.1"/>
</dbReference>
<evidence type="ECO:0000256" key="4">
    <source>
        <dbReference type="PROSITE-ProRule" id="PRU00335"/>
    </source>
</evidence>
<dbReference type="GO" id="GO:0003677">
    <property type="term" value="F:DNA binding"/>
    <property type="evidence" value="ECO:0007669"/>
    <property type="project" value="UniProtKB-UniRule"/>
</dbReference>
<keyword evidence="2 4" id="KW-0238">DNA-binding</keyword>
<dbReference type="Pfam" id="PF00440">
    <property type="entry name" value="TetR_N"/>
    <property type="match status" value="1"/>
</dbReference>
<dbReference type="Gene3D" id="1.10.357.10">
    <property type="entry name" value="Tetracycline Repressor, domain 2"/>
    <property type="match status" value="1"/>
</dbReference>
<feature type="domain" description="HTH tetR-type" evidence="5">
    <location>
        <begin position="10"/>
        <end position="70"/>
    </location>
</feature>
<dbReference type="OrthoDB" id="9798857at2"/>
<dbReference type="PANTHER" id="PTHR47506">
    <property type="entry name" value="TRANSCRIPTIONAL REGULATORY PROTEIN"/>
    <property type="match status" value="1"/>
</dbReference>
<reference evidence="6 7" key="1">
    <citation type="journal article" date="2014" name="Genome Biol. Evol.">
        <title>Genome degeneration and adaptation in a nascent stage of symbiosis.</title>
        <authorList>
            <person name="Oakeson K.F."/>
            <person name="Gil R."/>
            <person name="Clayton A.L."/>
            <person name="Dunn D.M."/>
            <person name="von Niederhausern A.C."/>
            <person name="Hamil C."/>
            <person name="Aoyagi A."/>
            <person name="Duval B."/>
            <person name="Baca A."/>
            <person name="Silva F.J."/>
            <person name="Vallier A."/>
            <person name="Jackson D.G."/>
            <person name="Latorre A."/>
            <person name="Weiss R.B."/>
            <person name="Heddi A."/>
            <person name="Moya A."/>
            <person name="Dale C."/>
        </authorList>
    </citation>
    <scope>NUCLEOTIDE SEQUENCE [LARGE SCALE GENOMIC DNA]</scope>
    <source>
        <strain evidence="6 7">HS1</strain>
        <plasmid evidence="7">Plasmid pHS1</plasmid>
    </source>
</reference>
<evidence type="ECO:0000256" key="3">
    <source>
        <dbReference type="ARBA" id="ARBA00023163"/>
    </source>
</evidence>
<dbReference type="SUPFAM" id="SSF46689">
    <property type="entry name" value="Homeodomain-like"/>
    <property type="match status" value="1"/>
</dbReference>
<name>W0HZX1_9GAMM</name>
<dbReference type="InterPro" id="IPR009057">
    <property type="entry name" value="Homeodomain-like_sf"/>
</dbReference>
<dbReference type="HOGENOM" id="CLU_069356_28_2_6"/>
<dbReference type="Proteomes" id="UP000019028">
    <property type="component" value="Plasmid pHS1"/>
</dbReference>
<accession>W0HZX1</accession>
<protein>
    <submittedName>
        <fullName evidence="6">TetR family transcriptional regulator</fullName>
    </submittedName>
</protein>
<keyword evidence="6" id="KW-0614">Plasmid</keyword>
<feature type="DNA-binding region" description="H-T-H motif" evidence="4">
    <location>
        <begin position="33"/>
        <end position="52"/>
    </location>
</feature>
<evidence type="ECO:0000259" key="5">
    <source>
        <dbReference type="PROSITE" id="PS50977"/>
    </source>
</evidence>
<evidence type="ECO:0000256" key="2">
    <source>
        <dbReference type="ARBA" id="ARBA00023125"/>
    </source>
</evidence>
<dbReference type="PATRIC" id="fig|1239307.3.peg.4902"/>
<dbReference type="EMBL" id="CP006570">
    <property type="protein sequence ID" value="AHF79371.1"/>
    <property type="molecule type" value="Genomic_DNA"/>
</dbReference>
<evidence type="ECO:0000313" key="7">
    <source>
        <dbReference type="Proteomes" id="UP000019028"/>
    </source>
</evidence>
<dbReference type="AlphaFoldDB" id="W0HZX1"/>